<reference evidence="2" key="1">
    <citation type="journal article" date="2019" name="Int. J. Syst. Evol. Microbiol.">
        <title>The Global Catalogue of Microorganisms (GCM) 10K type strain sequencing project: providing services to taxonomists for standard genome sequencing and annotation.</title>
        <authorList>
            <consortium name="The Broad Institute Genomics Platform"/>
            <consortium name="The Broad Institute Genome Sequencing Center for Infectious Disease"/>
            <person name="Wu L."/>
            <person name="Ma J."/>
        </authorList>
    </citation>
    <scope>NUCLEOTIDE SEQUENCE [LARGE SCALE GENOMIC DNA]</scope>
    <source>
        <strain evidence="2">CGMCC 1.16855</strain>
    </source>
</reference>
<protein>
    <submittedName>
        <fullName evidence="1">Uncharacterized protein</fullName>
    </submittedName>
</protein>
<accession>A0ABV7BV71</accession>
<evidence type="ECO:0000313" key="2">
    <source>
        <dbReference type="Proteomes" id="UP001595420"/>
    </source>
</evidence>
<name>A0ABV7BV71_9PROT</name>
<keyword evidence="2" id="KW-1185">Reference proteome</keyword>
<gene>
    <name evidence="1" type="ORF">ACFOD3_17020</name>
</gene>
<sequence>MPAREDLPESGWLPVAALDDLEQKREKASREAAERLVAMPPRARVLELMRRTAGKAGEEKLRPADLREILASFAGEELPEEAALAEMFPDLLGE</sequence>
<dbReference type="Proteomes" id="UP001595420">
    <property type="component" value="Unassembled WGS sequence"/>
</dbReference>
<proteinExistence type="predicted"/>
<organism evidence="1 2">
    <name type="scientific">Falsiroseomonas tokyonensis</name>
    <dbReference type="NCBI Taxonomy" id="430521"/>
    <lineage>
        <taxon>Bacteria</taxon>
        <taxon>Pseudomonadati</taxon>
        <taxon>Pseudomonadota</taxon>
        <taxon>Alphaproteobacteria</taxon>
        <taxon>Acetobacterales</taxon>
        <taxon>Roseomonadaceae</taxon>
        <taxon>Falsiroseomonas</taxon>
    </lineage>
</organism>
<dbReference type="EMBL" id="JBHRSB010000005">
    <property type="protein sequence ID" value="MFC3001610.1"/>
    <property type="molecule type" value="Genomic_DNA"/>
</dbReference>
<evidence type="ECO:0000313" key="1">
    <source>
        <dbReference type="EMBL" id="MFC3001610.1"/>
    </source>
</evidence>
<comment type="caution">
    <text evidence="1">The sequence shown here is derived from an EMBL/GenBank/DDBJ whole genome shotgun (WGS) entry which is preliminary data.</text>
</comment>
<dbReference type="RefSeq" id="WP_216837699.1">
    <property type="nucleotide sequence ID" value="NZ_JAFNJS010000005.1"/>
</dbReference>